<feature type="compositionally biased region" description="Low complexity" evidence="1">
    <location>
        <begin position="85"/>
        <end position="95"/>
    </location>
</feature>
<organism evidence="3 4">
    <name type="scientific">Microbacterium terricola</name>
    <dbReference type="NCBI Taxonomy" id="344163"/>
    <lineage>
        <taxon>Bacteria</taxon>
        <taxon>Bacillati</taxon>
        <taxon>Actinomycetota</taxon>
        <taxon>Actinomycetes</taxon>
        <taxon>Micrococcales</taxon>
        <taxon>Microbacteriaceae</taxon>
        <taxon>Microbacterium</taxon>
    </lineage>
</organism>
<proteinExistence type="predicted"/>
<protein>
    <recommendedName>
        <fullName evidence="5">Serine/threonine protein kinase</fullName>
    </recommendedName>
</protein>
<sequence length="238" mass="24840">MTRDQGDPDDETVRVRRGAPPPADETVRVRRPAPPADAARRRAAPPVDEEDDDDLEKTALRRSGPAAPPDEDFELTALREGIRIAPPAAATTAPAQRAGVGVPGTTDSLDETELRRTGEPPPRSQSPVTTITPQPTGRGTTDASAPATDGAVTPTRPGHVPDAEALRAPLPPRTAEPVIASRAPVRPEPSVSAGRADHESVERAGRARSRRRAVSIGVAVAVVALIAATALVLLLTLT</sequence>
<dbReference type="Proteomes" id="UP001317779">
    <property type="component" value="Chromosome"/>
</dbReference>
<evidence type="ECO:0000313" key="4">
    <source>
        <dbReference type="Proteomes" id="UP001317779"/>
    </source>
</evidence>
<accession>A0ABM8DVQ7</accession>
<feature type="compositionally biased region" description="Basic and acidic residues" evidence="1">
    <location>
        <begin position="1"/>
        <end position="14"/>
    </location>
</feature>
<feature type="compositionally biased region" description="Polar residues" evidence="1">
    <location>
        <begin position="125"/>
        <end position="143"/>
    </location>
</feature>
<feature type="transmembrane region" description="Helical" evidence="2">
    <location>
        <begin position="213"/>
        <end position="237"/>
    </location>
</feature>
<keyword evidence="4" id="KW-1185">Reference proteome</keyword>
<evidence type="ECO:0000256" key="2">
    <source>
        <dbReference type="SAM" id="Phobius"/>
    </source>
</evidence>
<dbReference type="EMBL" id="AP027141">
    <property type="protein sequence ID" value="BDV29702.1"/>
    <property type="molecule type" value="Genomic_DNA"/>
</dbReference>
<name>A0ABM8DVQ7_9MICO</name>
<evidence type="ECO:0000313" key="3">
    <source>
        <dbReference type="EMBL" id="BDV29702.1"/>
    </source>
</evidence>
<keyword evidence="2" id="KW-0472">Membrane</keyword>
<gene>
    <name evidence="3" type="ORF">Microterr_03620</name>
</gene>
<keyword evidence="2" id="KW-0812">Transmembrane</keyword>
<dbReference type="RefSeq" id="WP_263796478.1">
    <property type="nucleotide sequence ID" value="NZ_AP027141.1"/>
</dbReference>
<keyword evidence="2" id="KW-1133">Transmembrane helix</keyword>
<evidence type="ECO:0000256" key="1">
    <source>
        <dbReference type="SAM" id="MobiDB-lite"/>
    </source>
</evidence>
<reference evidence="3 4" key="1">
    <citation type="submission" date="2022-12" db="EMBL/GenBank/DDBJ databases">
        <title>Microbacterium terricola strain KV-448 chromosome, complete genome.</title>
        <authorList>
            <person name="Oshima T."/>
            <person name="Moriya T."/>
            <person name="Bessho Y."/>
        </authorList>
    </citation>
    <scope>NUCLEOTIDE SEQUENCE [LARGE SCALE GENOMIC DNA]</scope>
    <source>
        <strain evidence="3 4">KV-448</strain>
    </source>
</reference>
<feature type="compositionally biased region" description="Basic and acidic residues" evidence="1">
    <location>
        <begin position="195"/>
        <end position="205"/>
    </location>
</feature>
<evidence type="ECO:0008006" key="5">
    <source>
        <dbReference type="Google" id="ProtNLM"/>
    </source>
</evidence>
<feature type="region of interest" description="Disordered" evidence="1">
    <location>
        <begin position="1"/>
        <end position="210"/>
    </location>
</feature>